<dbReference type="Pfam" id="PF03641">
    <property type="entry name" value="Lysine_decarbox"/>
    <property type="match status" value="1"/>
</dbReference>
<dbReference type="GO" id="GO:0009691">
    <property type="term" value="P:cytokinin biosynthetic process"/>
    <property type="evidence" value="ECO:0007669"/>
    <property type="project" value="UniProtKB-UniRule"/>
</dbReference>
<dbReference type="AlphaFoldDB" id="A0AAU8A3V7"/>
<dbReference type="InterPro" id="IPR005269">
    <property type="entry name" value="LOG"/>
</dbReference>
<evidence type="ECO:0000256" key="2">
    <source>
        <dbReference type="ARBA" id="ARBA00006763"/>
    </source>
</evidence>
<reference evidence="4" key="1">
    <citation type="submission" date="2022-06" db="EMBL/GenBank/DDBJ databases">
        <title>New Polynucleobacter species.</title>
        <authorList>
            <person name="Hahn M.W."/>
        </authorList>
    </citation>
    <scope>NUCLEOTIDE SEQUENCE</scope>
    <source>
        <strain evidence="4">UK-FUSCHL-C3</strain>
    </source>
</reference>
<comment type="catalytic activity">
    <reaction evidence="1">
        <text>AMP + H2O = D-ribose 5-phosphate + adenine</text>
        <dbReference type="Rhea" id="RHEA:20129"/>
        <dbReference type="ChEBI" id="CHEBI:15377"/>
        <dbReference type="ChEBI" id="CHEBI:16708"/>
        <dbReference type="ChEBI" id="CHEBI:78346"/>
        <dbReference type="ChEBI" id="CHEBI:456215"/>
        <dbReference type="EC" id="3.2.2.4"/>
    </reaction>
</comment>
<dbReference type="PANTHER" id="PTHR31223:SF70">
    <property type="entry name" value="LOG FAMILY PROTEIN YJL055W"/>
    <property type="match status" value="1"/>
</dbReference>
<dbReference type="GO" id="GO:0005829">
    <property type="term" value="C:cytosol"/>
    <property type="evidence" value="ECO:0007669"/>
    <property type="project" value="TreeGrafter"/>
</dbReference>
<dbReference type="EC" id="3.2.2.n1" evidence="3"/>
<dbReference type="RefSeq" id="WP_353439497.1">
    <property type="nucleotide sequence ID" value="NZ_CP099959.1"/>
</dbReference>
<dbReference type="PANTHER" id="PTHR31223">
    <property type="entry name" value="LOG FAMILY PROTEIN YJL055W"/>
    <property type="match status" value="1"/>
</dbReference>
<keyword evidence="3" id="KW-0378">Hydrolase</keyword>
<comment type="similarity">
    <text evidence="2 3">Belongs to the LOG family.</text>
</comment>
<sequence length="182" mass="19886">MEYTVCVFCGSRPGKNPNWASAAQDLGCQIAGLGWRLVFGGGGRGLMGEVARGALSCQGKVVGIIPGFLTEAEPVLEGLHDLHVVENMVERKEMMIELSDAFVVLPGGIGTFEELFEVWTGNHIKAYTKPIVLVNLEGFYDGLLAFANEVRKEEFLIEQHFTHLKVVNSVTEAIALLQEQAH</sequence>
<name>A0AAU8A3V7_9BURK</name>
<dbReference type="NCBIfam" id="TIGR00730">
    <property type="entry name" value="Rossman fold protein, TIGR00730 family"/>
    <property type="match status" value="1"/>
</dbReference>
<protein>
    <recommendedName>
        <fullName evidence="3">Cytokinin riboside 5'-monophosphate phosphoribohydrolase</fullName>
        <ecNumber evidence="3">3.2.2.n1</ecNumber>
    </recommendedName>
</protein>
<gene>
    <name evidence="4" type="ORF">NKE59_03110</name>
</gene>
<dbReference type="Gene3D" id="3.40.50.450">
    <property type="match status" value="1"/>
</dbReference>
<dbReference type="EMBL" id="CP099959">
    <property type="protein sequence ID" value="XCC58294.1"/>
    <property type="molecule type" value="Genomic_DNA"/>
</dbReference>
<evidence type="ECO:0000313" key="4">
    <source>
        <dbReference type="EMBL" id="XCC58294.1"/>
    </source>
</evidence>
<proteinExistence type="inferred from homology"/>
<keyword evidence="3" id="KW-0203">Cytokinin biosynthesis</keyword>
<organism evidence="4">
    <name type="scientific">Polynucleobacter sp. UK-FUSCHL-C3</name>
    <dbReference type="NCBI Taxonomy" id="2955208"/>
    <lineage>
        <taxon>Bacteria</taxon>
        <taxon>Pseudomonadati</taxon>
        <taxon>Pseudomonadota</taxon>
        <taxon>Betaproteobacteria</taxon>
        <taxon>Burkholderiales</taxon>
        <taxon>Burkholderiaceae</taxon>
        <taxon>Polynucleobacter</taxon>
    </lineage>
</organism>
<dbReference type="GO" id="GO:0008714">
    <property type="term" value="F:AMP nucleosidase activity"/>
    <property type="evidence" value="ECO:0007669"/>
    <property type="project" value="UniProtKB-EC"/>
</dbReference>
<evidence type="ECO:0000256" key="1">
    <source>
        <dbReference type="ARBA" id="ARBA00000274"/>
    </source>
</evidence>
<accession>A0AAU8A3V7</accession>
<dbReference type="InterPro" id="IPR031100">
    <property type="entry name" value="LOG_fam"/>
</dbReference>
<dbReference type="SUPFAM" id="SSF102405">
    <property type="entry name" value="MCP/YpsA-like"/>
    <property type="match status" value="1"/>
</dbReference>
<evidence type="ECO:0000256" key="3">
    <source>
        <dbReference type="RuleBase" id="RU363015"/>
    </source>
</evidence>